<feature type="compositionally biased region" description="Pro residues" evidence="1">
    <location>
        <begin position="35"/>
        <end position="45"/>
    </location>
</feature>
<gene>
    <name evidence="3" type="ORF">BT67DRAFT_375542</name>
</gene>
<dbReference type="InterPro" id="IPR010730">
    <property type="entry name" value="HET"/>
</dbReference>
<dbReference type="Proteomes" id="UP001304895">
    <property type="component" value="Unassembled WGS sequence"/>
</dbReference>
<name>A0AAN6UNQ6_9PEZI</name>
<dbReference type="InterPro" id="IPR052895">
    <property type="entry name" value="HetReg/Transcr_Mod"/>
</dbReference>
<reference evidence="3" key="1">
    <citation type="journal article" date="2023" name="Mol. Phylogenet. Evol.">
        <title>Genome-scale phylogeny and comparative genomics of the fungal order Sordariales.</title>
        <authorList>
            <person name="Hensen N."/>
            <person name="Bonometti L."/>
            <person name="Westerberg I."/>
            <person name="Brannstrom I.O."/>
            <person name="Guillou S."/>
            <person name="Cros-Aarteil S."/>
            <person name="Calhoun S."/>
            <person name="Haridas S."/>
            <person name="Kuo A."/>
            <person name="Mondo S."/>
            <person name="Pangilinan J."/>
            <person name="Riley R."/>
            <person name="LaButti K."/>
            <person name="Andreopoulos B."/>
            <person name="Lipzen A."/>
            <person name="Chen C."/>
            <person name="Yan M."/>
            <person name="Daum C."/>
            <person name="Ng V."/>
            <person name="Clum A."/>
            <person name="Steindorff A."/>
            <person name="Ohm R.A."/>
            <person name="Martin F."/>
            <person name="Silar P."/>
            <person name="Natvig D.O."/>
            <person name="Lalanne C."/>
            <person name="Gautier V."/>
            <person name="Ament-Velasquez S.L."/>
            <person name="Kruys A."/>
            <person name="Hutchinson M.I."/>
            <person name="Powell A.J."/>
            <person name="Barry K."/>
            <person name="Miller A.N."/>
            <person name="Grigoriev I.V."/>
            <person name="Debuchy R."/>
            <person name="Gladieux P."/>
            <person name="Hiltunen Thoren M."/>
            <person name="Johannesson H."/>
        </authorList>
    </citation>
    <scope>NUCLEOTIDE SEQUENCE</scope>
    <source>
        <strain evidence="3">CBS 123565</strain>
    </source>
</reference>
<dbReference type="PANTHER" id="PTHR24148">
    <property type="entry name" value="ANKYRIN REPEAT DOMAIN-CONTAINING PROTEIN 39 HOMOLOG-RELATED"/>
    <property type="match status" value="1"/>
</dbReference>
<evidence type="ECO:0000256" key="1">
    <source>
        <dbReference type="SAM" id="MobiDB-lite"/>
    </source>
</evidence>
<dbReference type="AlphaFoldDB" id="A0AAN6UNQ6"/>
<protein>
    <recommendedName>
        <fullName evidence="2">Heterokaryon incompatibility domain-containing protein</fullName>
    </recommendedName>
</protein>
<evidence type="ECO:0000259" key="2">
    <source>
        <dbReference type="Pfam" id="PF06985"/>
    </source>
</evidence>
<proteinExistence type="predicted"/>
<dbReference type="PANTHER" id="PTHR24148:SF64">
    <property type="entry name" value="HETEROKARYON INCOMPATIBILITY DOMAIN-CONTAINING PROTEIN"/>
    <property type="match status" value="1"/>
</dbReference>
<dbReference type="EMBL" id="MU853404">
    <property type="protein sequence ID" value="KAK4136076.1"/>
    <property type="molecule type" value="Genomic_DNA"/>
</dbReference>
<organism evidence="3 4">
    <name type="scientific">Trichocladium antarcticum</name>
    <dbReference type="NCBI Taxonomy" id="1450529"/>
    <lineage>
        <taxon>Eukaryota</taxon>
        <taxon>Fungi</taxon>
        <taxon>Dikarya</taxon>
        <taxon>Ascomycota</taxon>
        <taxon>Pezizomycotina</taxon>
        <taxon>Sordariomycetes</taxon>
        <taxon>Sordariomycetidae</taxon>
        <taxon>Sordariales</taxon>
        <taxon>Chaetomiaceae</taxon>
        <taxon>Trichocladium</taxon>
    </lineage>
</organism>
<evidence type="ECO:0000313" key="4">
    <source>
        <dbReference type="Proteomes" id="UP001304895"/>
    </source>
</evidence>
<dbReference type="Pfam" id="PF06985">
    <property type="entry name" value="HET"/>
    <property type="match status" value="1"/>
</dbReference>
<dbReference type="Pfam" id="PF26639">
    <property type="entry name" value="Het-6_barrel"/>
    <property type="match status" value="1"/>
</dbReference>
<evidence type="ECO:0000313" key="3">
    <source>
        <dbReference type="EMBL" id="KAK4136076.1"/>
    </source>
</evidence>
<feature type="domain" description="Heterokaryon incompatibility" evidence="2">
    <location>
        <begin position="196"/>
        <end position="327"/>
    </location>
</feature>
<keyword evidence="4" id="KW-1185">Reference proteome</keyword>
<accession>A0AAN6UNQ6</accession>
<feature type="region of interest" description="Disordered" evidence="1">
    <location>
        <begin position="1"/>
        <end position="45"/>
    </location>
</feature>
<comment type="caution">
    <text evidence="3">The sequence shown here is derived from an EMBL/GenBank/DDBJ whole genome shotgun (WGS) entry which is preliminary data.</text>
</comment>
<sequence>MGPPPTTTTTTTTPEPTPPASQPRTGIRSTSTPAPARPRPPYTYAPLPGPRHIRLLRLLHYDPVLAQVLVTLDAHPLDAVAAAFTALSYTWGSALEAYAYAGGGCGDGSSGGAEGKKGTGRLDGLQVLVVPDAAFATFRCADDLRGEREGALVDLYTTDVRCLEVGGNLAGFLRGYLDGFPARYLFAADGRRRGFDEVSRLWVDALCIDQGSAEEKARQIPLMGEIYSGAGRVLAWLGGEQEHVGVFCWWHRVVWPAISRFGEAGGREAMMKLVRGDFVDARFWREVVGFEGGVPEEFGGSWARAWAGYWAFYRGRRYFHRAWIVQEVVVAGRLEIMVGKREELSWDTMKQFAFFLGHAGWIDVLATLAGDLLPSEFTQAMVRGFGITDIAGMQGSLRAQSGGLSADDTPWPERWWAALSAVRRRECFVQQDKVLATVGILQQALPPSTPLPFPVEATATCEEVYTHAATTLLLNCPSLPFLSFLEHPFYRTRKALPSWVPDLTTSKHPWPLGVFDTPFHAFPRAPPDTSPPPRSTTPAGHLHLRGLRIDTIHTKSAYQPPLNPHLATTALRFLASNPPPNPATSSQPPEAALMHTLTCHEMSDVNRGTAAATARLAHSFRAWLLAGLGEAFAARCRLRPGEEGYSSAAQAAEWAARRADVEGLVAGLGPRALLRRGYSSAAQAGEWAAGGGGGGGLVAGLGFRDQLRRVMLYRCLFATVDGWWGVCAEWCEAGDEVWLLEGGAVPYVLRRRVDGGQERFVFCGECYVHGGMEGALVGDGDVEGRLQEVVIV</sequence>
<reference evidence="3" key="2">
    <citation type="submission" date="2023-05" db="EMBL/GenBank/DDBJ databases">
        <authorList>
            <consortium name="Lawrence Berkeley National Laboratory"/>
            <person name="Steindorff A."/>
            <person name="Hensen N."/>
            <person name="Bonometti L."/>
            <person name="Westerberg I."/>
            <person name="Brannstrom I.O."/>
            <person name="Guillou S."/>
            <person name="Cros-Aarteil S."/>
            <person name="Calhoun S."/>
            <person name="Haridas S."/>
            <person name="Kuo A."/>
            <person name="Mondo S."/>
            <person name="Pangilinan J."/>
            <person name="Riley R."/>
            <person name="Labutti K."/>
            <person name="Andreopoulos B."/>
            <person name="Lipzen A."/>
            <person name="Chen C."/>
            <person name="Yanf M."/>
            <person name="Daum C."/>
            <person name="Ng V."/>
            <person name="Clum A."/>
            <person name="Ohm R."/>
            <person name="Martin F."/>
            <person name="Silar P."/>
            <person name="Natvig D."/>
            <person name="Lalanne C."/>
            <person name="Gautier V."/>
            <person name="Ament-Velasquez S.L."/>
            <person name="Kruys A."/>
            <person name="Hutchinson M.I."/>
            <person name="Powell A.J."/>
            <person name="Barry K."/>
            <person name="Miller A.N."/>
            <person name="Grigoriev I.V."/>
            <person name="Debuchy R."/>
            <person name="Gladieux P."/>
            <person name="Thoren M.H."/>
            <person name="Johannesson H."/>
        </authorList>
    </citation>
    <scope>NUCLEOTIDE SEQUENCE</scope>
    <source>
        <strain evidence="3">CBS 123565</strain>
    </source>
</reference>